<dbReference type="EMBL" id="BAAARV010000022">
    <property type="protein sequence ID" value="GAA2342598.1"/>
    <property type="molecule type" value="Genomic_DNA"/>
</dbReference>
<accession>A0ABN3G238</accession>
<evidence type="ECO:0000256" key="7">
    <source>
        <dbReference type="SAM" id="SignalP"/>
    </source>
</evidence>
<feature type="domain" description="L,D-TPase catalytic" evidence="8">
    <location>
        <begin position="164"/>
        <end position="285"/>
    </location>
</feature>
<comment type="caution">
    <text evidence="9">The sequence shown here is derived from an EMBL/GenBank/DDBJ whole genome shotgun (WGS) entry which is preliminary data.</text>
</comment>
<feature type="chain" id="PRO_5045279710" description="L,D-TPase catalytic domain-containing protein" evidence="7">
    <location>
        <begin position="38"/>
        <end position="286"/>
    </location>
</feature>
<dbReference type="InterPro" id="IPR038063">
    <property type="entry name" value="Transpep_catalytic_dom"/>
</dbReference>
<name>A0ABN3G238_9ACTN</name>
<evidence type="ECO:0000256" key="1">
    <source>
        <dbReference type="ARBA" id="ARBA00004752"/>
    </source>
</evidence>
<keyword evidence="4 6" id="KW-0573">Peptidoglycan synthesis</keyword>
<organism evidence="9 10">
    <name type="scientific">Dactylosporangium salmoneum</name>
    <dbReference type="NCBI Taxonomy" id="53361"/>
    <lineage>
        <taxon>Bacteria</taxon>
        <taxon>Bacillati</taxon>
        <taxon>Actinomycetota</taxon>
        <taxon>Actinomycetes</taxon>
        <taxon>Micromonosporales</taxon>
        <taxon>Micromonosporaceae</taxon>
        <taxon>Dactylosporangium</taxon>
    </lineage>
</organism>
<keyword evidence="5 6" id="KW-0961">Cell wall biogenesis/degradation</keyword>
<evidence type="ECO:0000256" key="3">
    <source>
        <dbReference type="ARBA" id="ARBA00022960"/>
    </source>
</evidence>
<evidence type="ECO:0000256" key="4">
    <source>
        <dbReference type="ARBA" id="ARBA00022984"/>
    </source>
</evidence>
<evidence type="ECO:0000259" key="8">
    <source>
        <dbReference type="PROSITE" id="PS52029"/>
    </source>
</evidence>
<evidence type="ECO:0000256" key="2">
    <source>
        <dbReference type="ARBA" id="ARBA00022679"/>
    </source>
</evidence>
<reference evidence="9 10" key="1">
    <citation type="journal article" date="2019" name="Int. J. Syst. Evol. Microbiol.">
        <title>The Global Catalogue of Microorganisms (GCM) 10K type strain sequencing project: providing services to taxonomists for standard genome sequencing and annotation.</title>
        <authorList>
            <consortium name="The Broad Institute Genomics Platform"/>
            <consortium name="The Broad Institute Genome Sequencing Center for Infectious Disease"/>
            <person name="Wu L."/>
            <person name="Ma J."/>
        </authorList>
    </citation>
    <scope>NUCLEOTIDE SEQUENCE [LARGE SCALE GENOMIC DNA]</scope>
    <source>
        <strain evidence="9 10">JCM 3272</strain>
    </source>
</reference>
<dbReference type="PROSITE" id="PS52029">
    <property type="entry name" value="LD_TPASE"/>
    <property type="match status" value="1"/>
</dbReference>
<keyword evidence="3 6" id="KW-0133">Cell shape</keyword>
<evidence type="ECO:0000313" key="9">
    <source>
        <dbReference type="EMBL" id="GAA2342598.1"/>
    </source>
</evidence>
<evidence type="ECO:0000313" key="10">
    <source>
        <dbReference type="Proteomes" id="UP001501444"/>
    </source>
</evidence>
<proteinExistence type="predicted"/>
<comment type="pathway">
    <text evidence="1 6">Cell wall biogenesis; peptidoglycan biosynthesis.</text>
</comment>
<keyword evidence="10" id="KW-1185">Reference proteome</keyword>
<dbReference type="Proteomes" id="UP001501444">
    <property type="component" value="Unassembled WGS sequence"/>
</dbReference>
<gene>
    <name evidence="9" type="ORF">GCM10010170_026880</name>
</gene>
<keyword evidence="7" id="KW-0732">Signal</keyword>
<evidence type="ECO:0000256" key="5">
    <source>
        <dbReference type="ARBA" id="ARBA00023316"/>
    </source>
</evidence>
<dbReference type="Gene3D" id="2.40.440.10">
    <property type="entry name" value="L,D-transpeptidase catalytic domain-like"/>
    <property type="match status" value="1"/>
</dbReference>
<dbReference type="Pfam" id="PF03734">
    <property type="entry name" value="YkuD"/>
    <property type="match status" value="1"/>
</dbReference>
<evidence type="ECO:0000256" key="6">
    <source>
        <dbReference type="PROSITE-ProRule" id="PRU01373"/>
    </source>
</evidence>
<feature type="active site" description="Proton donor/acceptor" evidence="6">
    <location>
        <position position="246"/>
    </location>
</feature>
<dbReference type="PANTHER" id="PTHR30582">
    <property type="entry name" value="L,D-TRANSPEPTIDASE"/>
    <property type="match status" value="1"/>
</dbReference>
<keyword evidence="2" id="KW-0808">Transferase</keyword>
<dbReference type="SUPFAM" id="SSF141523">
    <property type="entry name" value="L,D-transpeptidase catalytic domain-like"/>
    <property type="match status" value="1"/>
</dbReference>
<feature type="active site" description="Nucleophile" evidence="6">
    <location>
        <position position="261"/>
    </location>
</feature>
<dbReference type="InterPro" id="IPR005490">
    <property type="entry name" value="LD_TPept_cat_dom"/>
</dbReference>
<dbReference type="InterPro" id="IPR050979">
    <property type="entry name" value="LD-transpeptidase"/>
</dbReference>
<dbReference type="CDD" id="cd16913">
    <property type="entry name" value="YkuD_like"/>
    <property type="match status" value="1"/>
</dbReference>
<protein>
    <recommendedName>
        <fullName evidence="8">L,D-TPase catalytic domain-containing protein</fullName>
    </recommendedName>
</protein>
<sequence>MTAGGTGGGYGVAMLVRRAAVLAALAATLAGCGSHHAPSVAATAPPSPVVTSAAPSAVVSSPAPPAPGLTTITYTQAATGFPADPDQASTVPLTEALQLDAKAPVYDAPGGTARAYLTPKISGVDLIMPIVSRQDGWVAVLLPSMNRSVGWLPPGGWHTAPLRDQIVVHRGAFTLTWLRDGVAQQTWTVTVGAPATQTPLGRTFVLGRSAQPSKVYAGLDVLALGAVPDDKKAVASGLADAHTGIHAWYRNEFGYRKSNGCVRMPPAAQQVLLANVSPGTSVVVLP</sequence>
<feature type="signal peptide" evidence="7">
    <location>
        <begin position="1"/>
        <end position="37"/>
    </location>
</feature>